<dbReference type="SMART" id="SM00382">
    <property type="entry name" value="AAA"/>
    <property type="match status" value="1"/>
</dbReference>
<dbReference type="Gene3D" id="3.40.50.300">
    <property type="entry name" value="P-loop containing nucleotide triphosphate hydrolases"/>
    <property type="match status" value="1"/>
</dbReference>
<keyword evidence="2" id="KW-0813">Transport</keyword>
<evidence type="ECO:0000256" key="3">
    <source>
        <dbReference type="ARBA" id="ARBA00022741"/>
    </source>
</evidence>
<organism evidence="6 7">
    <name type="scientific">Dactylosporangium darangshiense</name>
    <dbReference type="NCBI Taxonomy" id="579108"/>
    <lineage>
        <taxon>Bacteria</taxon>
        <taxon>Bacillati</taxon>
        <taxon>Actinomycetota</taxon>
        <taxon>Actinomycetes</taxon>
        <taxon>Micromonosporales</taxon>
        <taxon>Micromonosporaceae</taxon>
        <taxon>Dactylosporangium</taxon>
    </lineage>
</organism>
<dbReference type="InterPro" id="IPR050153">
    <property type="entry name" value="Metal_Ion_Import_ABC"/>
</dbReference>
<comment type="caution">
    <text evidence="6">The sequence shown here is derived from an EMBL/GenBank/DDBJ whole genome shotgun (WGS) entry which is preliminary data.</text>
</comment>
<gene>
    <name evidence="6" type="ORF">GCM10022255_056030</name>
</gene>
<reference evidence="7" key="1">
    <citation type="journal article" date="2019" name="Int. J. Syst. Evol. Microbiol.">
        <title>The Global Catalogue of Microorganisms (GCM) 10K type strain sequencing project: providing services to taxonomists for standard genome sequencing and annotation.</title>
        <authorList>
            <consortium name="The Broad Institute Genomics Platform"/>
            <consortium name="The Broad Institute Genome Sequencing Center for Infectious Disease"/>
            <person name="Wu L."/>
            <person name="Ma J."/>
        </authorList>
    </citation>
    <scope>NUCLEOTIDE SEQUENCE [LARGE SCALE GENOMIC DNA]</scope>
    <source>
        <strain evidence="7">JCM 17441</strain>
    </source>
</reference>
<dbReference type="SUPFAM" id="SSF52540">
    <property type="entry name" value="P-loop containing nucleoside triphosphate hydrolases"/>
    <property type="match status" value="1"/>
</dbReference>
<evidence type="ECO:0000256" key="1">
    <source>
        <dbReference type="ARBA" id="ARBA00005417"/>
    </source>
</evidence>
<dbReference type="InterPro" id="IPR003593">
    <property type="entry name" value="AAA+_ATPase"/>
</dbReference>
<proteinExistence type="inferred from homology"/>
<accession>A0ABP8DE79</accession>
<evidence type="ECO:0000313" key="7">
    <source>
        <dbReference type="Proteomes" id="UP001500620"/>
    </source>
</evidence>
<dbReference type="InterPro" id="IPR017871">
    <property type="entry name" value="ABC_transporter-like_CS"/>
</dbReference>
<name>A0ABP8DE79_9ACTN</name>
<evidence type="ECO:0000259" key="5">
    <source>
        <dbReference type="PROSITE" id="PS50893"/>
    </source>
</evidence>
<dbReference type="CDD" id="cd03235">
    <property type="entry name" value="ABC_Metallic_Cations"/>
    <property type="match status" value="1"/>
</dbReference>
<dbReference type="PANTHER" id="PTHR42734:SF5">
    <property type="entry name" value="IRON TRANSPORT SYSTEM ATP-BINDING PROTEIN HI_0361-RELATED"/>
    <property type="match status" value="1"/>
</dbReference>
<dbReference type="InterPro" id="IPR003439">
    <property type="entry name" value="ABC_transporter-like_ATP-bd"/>
</dbReference>
<evidence type="ECO:0000256" key="2">
    <source>
        <dbReference type="ARBA" id="ARBA00022448"/>
    </source>
</evidence>
<keyword evidence="4 6" id="KW-0067">ATP-binding</keyword>
<dbReference type="InterPro" id="IPR027417">
    <property type="entry name" value="P-loop_NTPase"/>
</dbReference>
<comment type="similarity">
    <text evidence="1">Belongs to the ABC transporter superfamily.</text>
</comment>
<dbReference type="PROSITE" id="PS50893">
    <property type="entry name" value="ABC_TRANSPORTER_2"/>
    <property type="match status" value="1"/>
</dbReference>
<evidence type="ECO:0000256" key="4">
    <source>
        <dbReference type="ARBA" id="ARBA00022840"/>
    </source>
</evidence>
<protein>
    <submittedName>
        <fullName evidence="6">Metal ABC transporter ATP-binding protein</fullName>
    </submittedName>
</protein>
<dbReference type="PROSITE" id="PS00211">
    <property type="entry name" value="ABC_TRANSPORTER_1"/>
    <property type="match status" value="1"/>
</dbReference>
<feature type="domain" description="ABC transporter" evidence="5">
    <location>
        <begin position="20"/>
        <end position="253"/>
    </location>
</feature>
<sequence>MNTRTTPAVSAVAHASAPALALRDASLRYGRRCLWSGLNLQVEPGEFLAVLGANGSGKTSLLRAILGLQRLDTGTVLVAGHPPRRGRDDIGYVPQQRHVDPLVPLRVRDVVGQGLDGHRWGIGWPGPGRRRKIEAVLDAVGATPFADMPIGLLSGGEQQRVRIAQALVADPKLLLCDEPLLSLDMRSQRTVTALVDRRRRTSDTAVVFVTHEINPVLPYVDRVLYLASGQFRVGSVEQVLNSATLSELYGMPIDVIHTGGRIVVAGLPETAPDADHALAAAGGAA</sequence>
<evidence type="ECO:0000313" key="6">
    <source>
        <dbReference type="EMBL" id="GAA4253802.1"/>
    </source>
</evidence>
<dbReference type="Proteomes" id="UP001500620">
    <property type="component" value="Unassembled WGS sequence"/>
</dbReference>
<dbReference type="Pfam" id="PF00005">
    <property type="entry name" value="ABC_tran"/>
    <property type="match status" value="1"/>
</dbReference>
<dbReference type="PANTHER" id="PTHR42734">
    <property type="entry name" value="METAL TRANSPORT SYSTEM ATP-BINDING PROTEIN TM_0124-RELATED"/>
    <property type="match status" value="1"/>
</dbReference>
<keyword evidence="3" id="KW-0547">Nucleotide-binding</keyword>
<keyword evidence="7" id="KW-1185">Reference proteome</keyword>
<dbReference type="EMBL" id="BAABAT010000016">
    <property type="protein sequence ID" value="GAA4253802.1"/>
    <property type="molecule type" value="Genomic_DNA"/>
</dbReference>
<dbReference type="GO" id="GO:0005524">
    <property type="term" value="F:ATP binding"/>
    <property type="evidence" value="ECO:0007669"/>
    <property type="project" value="UniProtKB-KW"/>
</dbReference>